<keyword evidence="2" id="KW-1185">Reference proteome</keyword>
<dbReference type="Proteomes" id="UP001215280">
    <property type="component" value="Unassembled WGS sequence"/>
</dbReference>
<feature type="non-terminal residue" evidence="1">
    <location>
        <position position="99"/>
    </location>
</feature>
<sequence>WEPPKQEEFAQDLCKLFVACNISWNSAANLQLNLFFSKYVPEAKIPDRRVLSGRVLDSLALQAETGMKSIVTGRLGTGQCDGWKSGAKAAIITTSVTVD</sequence>
<gene>
    <name evidence="1" type="ORF">DFH07DRAFT_680400</name>
</gene>
<name>A0AAD7HDJ3_9AGAR</name>
<evidence type="ECO:0000313" key="1">
    <source>
        <dbReference type="EMBL" id="KAJ7718290.1"/>
    </source>
</evidence>
<proteinExistence type="predicted"/>
<feature type="non-terminal residue" evidence="1">
    <location>
        <position position="1"/>
    </location>
</feature>
<comment type="caution">
    <text evidence="1">The sequence shown here is derived from an EMBL/GenBank/DDBJ whole genome shotgun (WGS) entry which is preliminary data.</text>
</comment>
<organism evidence="1 2">
    <name type="scientific">Mycena maculata</name>
    <dbReference type="NCBI Taxonomy" id="230809"/>
    <lineage>
        <taxon>Eukaryota</taxon>
        <taxon>Fungi</taxon>
        <taxon>Dikarya</taxon>
        <taxon>Basidiomycota</taxon>
        <taxon>Agaricomycotina</taxon>
        <taxon>Agaricomycetes</taxon>
        <taxon>Agaricomycetidae</taxon>
        <taxon>Agaricales</taxon>
        <taxon>Marasmiineae</taxon>
        <taxon>Mycenaceae</taxon>
        <taxon>Mycena</taxon>
    </lineage>
</organism>
<reference evidence="1" key="1">
    <citation type="submission" date="2023-03" db="EMBL/GenBank/DDBJ databases">
        <title>Massive genome expansion in bonnet fungi (Mycena s.s.) driven by repeated elements and novel gene families across ecological guilds.</title>
        <authorList>
            <consortium name="Lawrence Berkeley National Laboratory"/>
            <person name="Harder C.B."/>
            <person name="Miyauchi S."/>
            <person name="Viragh M."/>
            <person name="Kuo A."/>
            <person name="Thoen E."/>
            <person name="Andreopoulos B."/>
            <person name="Lu D."/>
            <person name="Skrede I."/>
            <person name="Drula E."/>
            <person name="Henrissat B."/>
            <person name="Morin E."/>
            <person name="Kohler A."/>
            <person name="Barry K."/>
            <person name="LaButti K."/>
            <person name="Morin E."/>
            <person name="Salamov A."/>
            <person name="Lipzen A."/>
            <person name="Mereny Z."/>
            <person name="Hegedus B."/>
            <person name="Baldrian P."/>
            <person name="Stursova M."/>
            <person name="Weitz H."/>
            <person name="Taylor A."/>
            <person name="Grigoriev I.V."/>
            <person name="Nagy L.G."/>
            <person name="Martin F."/>
            <person name="Kauserud H."/>
        </authorList>
    </citation>
    <scope>NUCLEOTIDE SEQUENCE</scope>
    <source>
        <strain evidence="1">CBHHK188m</strain>
    </source>
</reference>
<protein>
    <submittedName>
        <fullName evidence="1">Uncharacterized protein</fullName>
    </submittedName>
</protein>
<dbReference type="EMBL" id="JARJLG010000308">
    <property type="protein sequence ID" value="KAJ7718290.1"/>
    <property type="molecule type" value="Genomic_DNA"/>
</dbReference>
<accession>A0AAD7HDJ3</accession>
<evidence type="ECO:0000313" key="2">
    <source>
        <dbReference type="Proteomes" id="UP001215280"/>
    </source>
</evidence>
<dbReference type="AlphaFoldDB" id="A0AAD7HDJ3"/>